<dbReference type="KEGG" id="zmk:HG535_0A00190"/>
<proteinExistence type="inferred from homology"/>
<organism evidence="8 9">
    <name type="scientific">Zygotorulaspora mrakii</name>
    <name type="common">Zygosaccharomyces mrakii</name>
    <dbReference type="NCBI Taxonomy" id="42260"/>
    <lineage>
        <taxon>Eukaryota</taxon>
        <taxon>Fungi</taxon>
        <taxon>Dikarya</taxon>
        <taxon>Ascomycota</taxon>
        <taxon>Saccharomycotina</taxon>
        <taxon>Saccharomycetes</taxon>
        <taxon>Saccharomycetales</taxon>
        <taxon>Saccharomycetaceae</taxon>
        <taxon>Zygotorulaspora</taxon>
    </lineage>
</organism>
<dbReference type="Proteomes" id="UP000509704">
    <property type="component" value="Chromosome 1"/>
</dbReference>
<evidence type="ECO:0000256" key="1">
    <source>
        <dbReference type="ARBA" id="ARBA00023015"/>
    </source>
</evidence>
<keyword evidence="2 5" id="KW-0238">DNA-binding</keyword>
<dbReference type="EMBL" id="CP058604">
    <property type="protein sequence ID" value="QLG70080.1"/>
    <property type="molecule type" value="Genomic_DNA"/>
</dbReference>
<gene>
    <name evidence="7" type="ORF">HG535_0A00190</name>
    <name evidence="8" type="ORF">HG535_0A01352</name>
</gene>
<keyword evidence="1 5" id="KW-0805">Transcription regulation</keyword>
<dbReference type="PROSITE" id="PS51325">
    <property type="entry name" value="ALPHA_BOX"/>
    <property type="match status" value="1"/>
</dbReference>
<dbReference type="GO" id="GO:0045895">
    <property type="term" value="P:positive regulation of mating-type specific transcription, DNA-templated"/>
    <property type="evidence" value="ECO:0007669"/>
    <property type="project" value="InterPro"/>
</dbReference>
<dbReference type="GeneID" id="59233716"/>
<dbReference type="AlphaFoldDB" id="A0A7H9AVL4"/>
<sequence>MNTMKSNRNGKNIYSQPAFKVKISKRKKLAASKFKKKCTNSSAEVLRSKNRREPQSDGITNFLAKKSDIKIPSPPKSLLEEIKEEKIKLAGYGIDIGATHWSFPFLWDNDEFLISLTNDLLNNLYKKPVSRAVSTRPLNSFMAFRVYNAQFGYGLRQNILSSLLASAWHSHPEQQNIWDTFAQQFNFVKPKCGFVEWVDQRYERES</sequence>
<keyword evidence="4 5" id="KW-0539">Nucleus</keyword>
<dbReference type="EMBL" id="CP058604">
    <property type="protein sequence ID" value="QLG70197.1"/>
    <property type="molecule type" value="Genomic_DNA"/>
</dbReference>
<evidence type="ECO:0000313" key="9">
    <source>
        <dbReference type="Proteomes" id="UP000509704"/>
    </source>
</evidence>
<dbReference type="Pfam" id="PF04769">
    <property type="entry name" value="MATalpha_HMGbox"/>
    <property type="match status" value="1"/>
</dbReference>
<evidence type="ECO:0000259" key="6">
    <source>
        <dbReference type="PROSITE" id="PS51325"/>
    </source>
</evidence>
<evidence type="ECO:0000256" key="5">
    <source>
        <dbReference type="RuleBase" id="RU003516"/>
    </source>
</evidence>
<evidence type="ECO:0000313" key="7">
    <source>
        <dbReference type="EMBL" id="QLG70080.1"/>
    </source>
</evidence>
<dbReference type="OrthoDB" id="5398665at2759"/>
<dbReference type="GO" id="GO:0005634">
    <property type="term" value="C:nucleus"/>
    <property type="evidence" value="ECO:0007669"/>
    <property type="project" value="UniProtKB-SubCell"/>
</dbReference>
<keyword evidence="3 5" id="KW-0804">Transcription</keyword>
<keyword evidence="9" id="KW-1185">Reference proteome</keyword>
<evidence type="ECO:0000256" key="3">
    <source>
        <dbReference type="ARBA" id="ARBA00023163"/>
    </source>
</evidence>
<name>A0A7H9AVL4_ZYGMR</name>
<comment type="similarity">
    <text evidence="5">Belongs to the MATALPHA1 family.</text>
</comment>
<reference evidence="8 9" key="1">
    <citation type="submission" date="2020-07" db="EMBL/GenBank/DDBJ databases">
        <title>The yeast mating-type switching endonuclease HO is a domesticated member of an unorthodox homing genetic element family.</title>
        <authorList>
            <person name="Coughlan A.Y."/>
            <person name="Lombardi L."/>
            <person name="Braun-Galleani S."/>
            <person name="Martos A.R."/>
            <person name="Galeote V."/>
            <person name="Bigey F."/>
            <person name="Dequin S."/>
            <person name="Byrne K.P."/>
            <person name="Wolfe K.H."/>
        </authorList>
    </citation>
    <scope>NUCLEOTIDE SEQUENCE [LARGE SCALE GENOMIC DNA]</scope>
    <source>
        <strain evidence="8 9">NRRL Y-6702</strain>
    </source>
</reference>
<dbReference type="GO" id="GO:0008301">
    <property type="term" value="F:DNA binding, bending"/>
    <property type="evidence" value="ECO:0007669"/>
    <property type="project" value="InterPro"/>
</dbReference>
<dbReference type="RefSeq" id="XP_037141808.1">
    <property type="nucleotide sequence ID" value="XM_037285913.1"/>
</dbReference>
<feature type="domain" description="Alpha box" evidence="6">
    <location>
        <begin position="133"/>
        <end position="189"/>
    </location>
</feature>
<evidence type="ECO:0000256" key="2">
    <source>
        <dbReference type="ARBA" id="ARBA00023125"/>
    </source>
</evidence>
<protein>
    <recommendedName>
        <fullName evidence="6">Alpha box domain-containing protein</fullName>
    </recommendedName>
</protein>
<accession>A0A7H9AVL4</accession>
<dbReference type="InterPro" id="IPR006856">
    <property type="entry name" value="MATalpha_HMGbox"/>
</dbReference>
<evidence type="ECO:0000256" key="4">
    <source>
        <dbReference type="ARBA" id="ARBA00023242"/>
    </source>
</evidence>
<comment type="subcellular location">
    <subcellularLocation>
        <location evidence="5">Nucleus</location>
    </subcellularLocation>
</comment>
<evidence type="ECO:0000313" key="8">
    <source>
        <dbReference type="EMBL" id="QLG70197.1"/>
    </source>
</evidence>